<name>A0A1D2M5W1_ORCCI</name>
<protein>
    <submittedName>
        <fullName evidence="1">Uncharacterized protein</fullName>
    </submittedName>
</protein>
<dbReference type="AlphaFoldDB" id="A0A1D2M5W1"/>
<evidence type="ECO:0000313" key="2">
    <source>
        <dbReference type="Proteomes" id="UP000094527"/>
    </source>
</evidence>
<accession>A0A1D2M5W1</accession>
<sequence length="55" mass="6090">VLQCMLDSRAGYKRKLLIPLLSILKGGEEHSTKGSKLRTLLFIIYCVLNVGISSL</sequence>
<organism evidence="1 2">
    <name type="scientific">Orchesella cincta</name>
    <name type="common">Springtail</name>
    <name type="synonym">Podura cincta</name>
    <dbReference type="NCBI Taxonomy" id="48709"/>
    <lineage>
        <taxon>Eukaryota</taxon>
        <taxon>Metazoa</taxon>
        <taxon>Ecdysozoa</taxon>
        <taxon>Arthropoda</taxon>
        <taxon>Hexapoda</taxon>
        <taxon>Collembola</taxon>
        <taxon>Entomobryomorpha</taxon>
        <taxon>Entomobryoidea</taxon>
        <taxon>Orchesellidae</taxon>
        <taxon>Orchesellinae</taxon>
        <taxon>Orchesella</taxon>
    </lineage>
</organism>
<reference evidence="1 2" key="1">
    <citation type="journal article" date="2016" name="Genome Biol. Evol.">
        <title>Gene Family Evolution Reflects Adaptation to Soil Environmental Stressors in the Genome of the Collembolan Orchesella cincta.</title>
        <authorList>
            <person name="Faddeeva-Vakhrusheva A."/>
            <person name="Derks M.F."/>
            <person name="Anvar S.Y."/>
            <person name="Agamennone V."/>
            <person name="Suring W."/>
            <person name="Smit S."/>
            <person name="van Straalen N.M."/>
            <person name="Roelofs D."/>
        </authorList>
    </citation>
    <scope>NUCLEOTIDE SEQUENCE [LARGE SCALE GENOMIC DNA]</scope>
    <source>
        <tissue evidence="1">Mixed pool</tissue>
    </source>
</reference>
<evidence type="ECO:0000313" key="1">
    <source>
        <dbReference type="EMBL" id="ODM88370.1"/>
    </source>
</evidence>
<dbReference type="Proteomes" id="UP000094527">
    <property type="component" value="Unassembled WGS sequence"/>
</dbReference>
<dbReference type="EMBL" id="LJIJ01003685">
    <property type="protein sequence ID" value="ODM88370.1"/>
    <property type="molecule type" value="Genomic_DNA"/>
</dbReference>
<keyword evidence="2" id="KW-1185">Reference proteome</keyword>
<feature type="non-terminal residue" evidence="1">
    <location>
        <position position="1"/>
    </location>
</feature>
<comment type="caution">
    <text evidence="1">The sequence shown here is derived from an EMBL/GenBank/DDBJ whole genome shotgun (WGS) entry which is preliminary data.</text>
</comment>
<proteinExistence type="predicted"/>
<gene>
    <name evidence="1" type="ORF">Ocin01_18311</name>
</gene>